<name>A0A7Y0EZE5_9BIFI</name>
<feature type="compositionally biased region" description="Basic residues" evidence="9">
    <location>
        <begin position="1"/>
        <end position="16"/>
    </location>
</feature>
<keyword evidence="6 10" id="KW-0812">Transmembrane</keyword>
<feature type="domain" description="Histidine kinase" evidence="11">
    <location>
        <begin position="205"/>
        <end position="425"/>
    </location>
</feature>
<dbReference type="PROSITE" id="PS50109">
    <property type="entry name" value="HIS_KIN"/>
    <property type="match status" value="1"/>
</dbReference>
<keyword evidence="7 12" id="KW-0418">Kinase</keyword>
<dbReference type="CDD" id="cd00082">
    <property type="entry name" value="HisKA"/>
    <property type="match status" value="1"/>
</dbReference>
<dbReference type="SUPFAM" id="SSF47384">
    <property type="entry name" value="Homodimeric domain of signal transducing histidine kinase"/>
    <property type="match status" value="1"/>
</dbReference>
<reference evidence="12 13" key="1">
    <citation type="submission" date="2020-02" db="EMBL/GenBank/DDBJ databases">
        <title>Characterization of phylogenetic diversity of novel bifidobacterial species isolated in Czech ZOOs.</title>
        <authorList>
            <person name="Lugli G.A."/>
            <person name="Vera N.B."/>
            <person name="Ventura M."/>
        </authorList>
    </citation>
    <scope>NUCLEOTIDE SEQUENCE [LARGE SCALE GENOMIC DNA]</scope>
    <source>
        <strain evidence="12 13">DSM 109959</strain>
    </source>
</reference>
<dbReference type="InterPro" id="IPR036890">
    <property type="entry name" value="HATPase_C_sf"/>
</dbReference>
<evidence type="ECO:0000256" key="10">
    <source>
        <dbReference type="SAM" id="Phobius"/>
    </source>
</evidence>
<feature type="region of interest" description="Disordered" evidence="9">
    <location>
        <begin position="69"/>
        <end position="96"/>
    </location>
</feature>
<dbReference type="Pfam" id="PF02518">
    <property type="entry name" value="HATPase_c"/>
    <property type="match status" value="1"/>
</dbReference>
<dbReference type="PANTHER" id="PTHR45436:SF5">
    <property type="entry name" value="SENSOR HISTIDINE KINASE TRCS"/>
    <property type="match status" value="1"/>
</dbReference>
<evidence type="ECO:0000256" key="8">
    <source>
        <dbReference type="ARBA" id="ARBA00022989"/>
    </source>
</evidence>
<evidence type="ECO:0000256" key="6">
    <source>
        <dbReference type="ARBA" id="ARBA00022692"/>
    </source>
</evidence>
<feature type="region of interest" description="Disordered" evidence="9">
    <location>
        <begin position="1"/>
        <end position="20"/>
    </location>
</feature>
<comment type="caution">
    <text evidence="12">The sequence shown here is derived from an EMBL/GenBank/DDBJ whole genome shotgun (WGS) entry which is preliminary data.</text>
</comment>
<dbReference type="Gene3D" id="1.10.287.130">
    <property type="match status" value="1"/>
</dbReference>
<evidence type="ECO:0000313" key="12">
    <source>
        <dbReference type="EMBL" id="NMM99203.1"/>
    </source>
</evidence>
<dbReference type="Proteomes" id="UP000543419">
    <property type="component" value="Unassembled WGS sequence"/>
</dbReference>
<keyword evidence="8 10" id="KW-1133">Transmembrane helix</keyword>
<feature type="compositionally biased region" description="Basic and acidic residues" evidence="9">
    <location>
        <begin position="74"/>
        <end position="85"/>
    </location>
</feature>
<dbReference type="PANTHER" id="PTHR45436">
    <property type="entry name" value="SENSOR HISTIDINE KINASE YKOH"/>
    <property type="match status" value="1"/>
</dbReference>
<sequence length="428" mass="45967">MSRQHAARAPRPRPHILRPSQWSTRSRLTAMIVIAFLLLTAAVTTGTFLIVDRQLSTITVGGIDTSMGADTADESLRQPSSHDPDGDNSGYTSIHVNKDRGDGLSLKATAGDRRTRDLVLATTIAPILTFGVLAALLTWTIATNSQKRINTVARQITNVDGPLAARHAVSIPERNDEATTIANAYNAMLHDLNDAIKREQQFIANASHELKNPLAATSTALEIPLDAGLFDDATRPFVRKALDANRSGTALVLRLLELARIQHLDHTDLTRLDLADIVSDVLDREHDALAPLTVTTSLTPATLSADRMLISQLATNLILNAAQHNIPGGSIDITTATGHDDNNGDYATLTISNTGKDLTGIDPTELLATFNRGPESRISNRHGTPNHGLGLSICDEIVRLHHGTINLHANSHGGLTVTVRLPIECAGQ</sequence>
<dbReference type="SUPFAM" id="SSF55874">
    <property type="entry name" value="ATPase domain of HSP90 chaperone/DNA topoisomerase II/histidine kinase"/>
    <property type="match status" value="1"/>
</dbReference>
<evidence type="ECO:0000256" key="9">
    <source>
        <dbReference type="SAM" id="MobiDB-lite"/>
    </source>
</evidence>
<comment type="catalytic activity">
    <reaction evidence="1">
        <text>ATP + protein L-histidine = ADP + protein N-phospho-L-histidine.</text>
        <dbReference type="EC" id="2.7.13.3"/>
    </reaction>
</comment>
<evidence type="ECO:0000313" key="13">
    <source>
        <dbReference type="Proteomes" id="UP000543419"/>
    </source>
</evidence>
<evidence type="ECO:0000256" key="5">
    <source>
        <dbReference type="ARBA" id="ARBA00022679"/>
    </source>
</evidence>
<dbReference type="GO" id="GO:0005886">
    <property type="term" value="C:plasma membrane"/>
    <property type="evidence" value="ECO:0007669"/>
    <property type="project" value="UniProtKB-SubCell"/>
</dbReference>
<keyword evidence="4" id="KW-0597">Phosphoprotein</keyword>
<organism evidence="12 13">
    <name type="scientific">Bifidobacterium olomucense</name>
    <dbReference type="NCBI Taxonomy" id="2675324"/>
    <lineage>
        <taxon>Bacteria</taxon>
        <taxon>Bacillati</taxon>
        <taxon>Actinomycetota</taxon>
        <taxon>Actinomycetes</taxon>
        <taxon>Bifidobacteriales</taxon>
        <taxon>Bifidobacteriaceae</taxon>
        <taxon>Bifidobacterium</taxon>
    </lineage>
</organism>
<keyword evidence="10" id="KW-0472">Membrane</keyword>
<protein>
    <recommendedName>
        <fullName evidence="3">histidine kinase</fullName>
        <ecNumber evidence="3">2.7.13.3</ecNumber>
    </recommendedName>
</protein>
<dbReference type="SMART" id="SM00387">
    <property type="entry name" value="HATPase_c"/>
    <property type="match status" value="1"/>
</dbReference>
<comment type="subcellular location">
    <subcellularLocation>
        <location evidence="2">Cell membrane</location>
    </subcellularLocation>
</comment>
<keyword evidence="13" id="KW-1185">Reference proteome</keyword>
<dbReference type="InterPro" id="IPR005467">
    <property type="entry name" value="His_kinase_dom"/>
</dbReference>
<dbReference type="Gene3D" id="3.30.565.10">
    <property type="entry name" value="Histidine kinase-like ATPase, C-terminal domain"/>
    <property type="match status" value="1"/>
</dbReference>
<evidence type="ECO:0000259" key="11">
    <source>
        <dbReference type="PROSITE" id="PS50109"/>
    </source>
</evidence>
<accession>A0A7Y0EZE5</accession>
<evidence type="ECO:0000256" key="2">
    <source>
        <dbReference type="ARBA" id="ARBA00004236"/>
    </source>
</evidence>
<gene>
    <name evidence="12" type="ORF">G1C97_2161</name>
</gene>
<proteinExistence type="predicted"/>
<dbReference type="InterPro" id="IPR036097">
    <property type="entry name" value="HisK_dim/P_sf"/>
</dbReference>
<dbReference type="InterPro" id="IPR003661">
    <property type="entry name" value="HisK_dim/P_dom"/>
</dbReference>
<evidence type="ECO:0000256" key="7">
    <source>
        <dbReference type="ARBA" id="ARBA00022777"/>
    </source>
</evidence>
<feature type="transmembrane region" description="Helical" evidence="10">
    <location>
        <begin position="28"/>
        <end position="51"/>
    </location>
</feature>
<dbReference type="InterPro" id="IPR003594">
    <property type="entry name" value="HATPase_dom"/>
</dbReference>
<dbReference type="AlphaFoldDB" id="A0A7Y0EZE5"/>
<evidence type="ECO:0000256" key="4">
    <source>
        <dbReference type="ARBA" id="ARBA00022553"/>
    </source>
</evidence>
<evidence type="ECO:0000256" key="3">
    <source>
        <dbReference type="ARBA" id="ARBA00012438"/>
    </source>
</evidence>
<keyword evidence="5" id="KW-0808">Transferase</keyword>
<dbReference type="Pfam" id="PF00512">
    <property type="entry name" value="HisKA"/>
    <property type="match status" value="1"/>
</dbReference>
<feature type="transmembrane region" description="Helical" evidence="10">
    <location>
        <begin position="118"/>
        <end position="142"/>
    </location>
</feature>
<dbReference type="RefSeq" id="WP_169241770.1">
    <property type="nucleotide sequence ID" value="NZ_JAAIIG010000015.1"/>
</dbReference>
<dbReference type="SMART" id="SM00388">
    <property type="entry name" value="HisKA"/>
    <property type="match status" value="1"/>
</dbReference>
<dbReference type="EMBL" id="JAAIIG010000015">
    <property type="protein sequence ID" value="NMM99203.1"/>
    <property type="molecule type" value="Genomic_DNA"/>
</dbReference>
<dbReference type="InterPro" id="IPR050428">
    <property type="entry name" value="TCS_sensor_his_kinase"/>
</dbReference>
<dbReference type="Gene3D" id="6.10.340.10">
    <property type="match status" value="1"/>
</dbReference>
<dbReference type="EC" id="2.7.13.3" evidence="3"/>
<evidence type="ECO:0000256" key="1">
    <source>
        <dbReference type="ARBA" id="ARBA00000085"/>
    </source>
</evidence>
<dbReference type="GO" id="GO:0000155">
    <property type="term" value="F:phosphorelay sensor kinase activity"/>
    <property type="evidence" value="ECO:0007669"/>
    <property type="project" value="InterPro"/>
</dbReference>